<feature type="domain" description="Thioesterase" evidence="2">
    <location>
        <begin position="57"/>
        <end position="135"/>
    </location>
</feature>
<dbReference type="GO" id="GO:0061522">
    <property type="term" value="F:1,4-dihydroxy-2-naphthoyl-CoA thioesterase activity"/>
    <property type="evidence" value="ECO:0007669"/>
    <property type="project" value="TreeGrafter"/>
</dbReference>
<keyword evidence="4" id="KW-1185">Reference proteome</keyword>
<dbReference type="PANTHER" id="PTHR43240:SF1">
    <property type="entry name" value="BLR5584 PROTEIN"/>
    <property type="match status" value="1"/>
</dbReference>
<dbReference type="CDD" id="cd03443">
    <property type="entry name" value="PaaI_thioesterase"/>
    <property type="match status" value="1"/>
</dbReference>
<evidence type="ECO:0000313" key="4">
    <source>
        <dbReference type="Proteomes" id="UP000218784"/>
    </source>
</evidence>
<evidence type="ECO:0000313" key="3">
    <source>
        <dbReference type="EMBL" id="PCG09959.1"/>
    </source>
</evidence>
<organism evidence="3 4">
    <name type="scientific">Sphingomonas ginsenosidimutans</name>
    <dbReference type="NCBI Taxonomy" id="862134"/>
    <lineage>
        <taxon>Bacteria</taxon>
        <taxon>Pseudomonadati</taxon>
        <taxon>Pseudomonadota</taxon>
        <taxon>Alphaproteobacteria</taxon>
        <taxon>Sphingomonadales</taxon>
        <taxon>Sphingomonadaceae</taxon>
        <taxon>Sphingomonas</taxon>
    </lineage>
</organism>
<dbReference type="NCBIfam" id="TIGR00369">
    <property type="entry name" value="unchar_dom_1"/>
    <property type="match status" value="1"/>
</dbReference>
<protein>
    <submittedName>
        <fullName evidence="3">Thioesterase</fullName>
    </submittedName>
</protein>
<dbReference type="InterPro" id="IPR003736">
    <property type="entry name" value="PAAI_dom"/>
</dbReference>
<reference evidence="3 4" key="1">
    <citation type="submission" date="2017-09" db="EMBL/GenBank/DDBJ databases">
        <title>Sphingomonas ginsenosidimutans KACC 14949, whole genome shotgun sequence.</title>
        <authorList>
            <person name="Feng G."/>
            <person name="Zhu H."/>
        </authorList>
    </citation>
    <scope>NUCLEOTIDE SEQUENCE [LARGE SCALE GENOMIC DNA]</scope>
    <source>
        <strain evidence="3 4">KACC 14949</strain>
    </source>
</reference>
<evidence type="ECO:0000256" key="1">
    <source>
        <dbReference type="ARBA" id="ARBA00022801"/>
    </source>
</evidence>
<dbReference type="PANTHER" id="PTHR43240">
    <property type="entry name" value="1,4-DIHYDROXY-2-NAPHTHOYL-COA THIOESTERASE 1"/>
    <property type="match status" value="1"/>
</dbReference>
<dbReference type="Pfam" id="PF03061">
    <property type="entry name" value="4HBT"/>
    <property type="match status" value="1"/>
</dbReference>
<comment type="caution">
    <text evidence="3">The sequence shown here is derived from an EMBL/GenBank/DDBJ whole genome shotgun (WGS) entry which is preliminary data.</text>
</comment>
<name>A0A2A4I1A7_9SPHN</name>
<gene>
    <name evidence="3" type="ORF">COA17_00315</name>
</gene>
<dbReference type="GO" id="GO:0005829">
    <property type="term" value="C:cytosol"/>
    <property type="evidence" value="ECO:0007669"/>
    <property type="project" value="TreeGrafter"/>
</dbReference>
<sequence length="156" mass="16657">MTDDTDEPYGLMLLRDWIAHDRQPPMGRTLGIRLVEAERGRVVFEGTPDRSVYNPLGGVHGGYAATMLDSACGVAVASALGEGMGHTTLELKVSYQRGLTERSGTVRAEGRLISLGRRVAFSEANLVDGDGRLCATATSTLLVFEAASGQRGAFQQ</sequence>
<dbReference type="InterPro" id="IPR006683">
    <property type="entry name" value="Thioestr_dom"/>
</dbReference>
<dbReference type="SUPFAM" id="SSF54637">
    <property type="entry name" value="Thioesterase/thiol ester dehydrase-isomerase"/>
    <property type="match status" value="1"/>
</dbReference>
<dbReference type="RefSeq" id="WP_096609416.1">
    <property type="nucleotide sequence ID" value="NZ_NWVD01000001.1"/>
</dbReference>
<keyword evidence="1" id="KW-0378">Hydrolase</keyword>
<dbReference type="Proteomes" id="UP000218784">
    <property type="component" value="Unassembled WGS sequence"/>
</dbReference>
<dbReference type="AlphaFoldDB" id="A0A2A4I1A7"/>
<accession>A0A2A4I1A7</accession>
<dbReference type="InterPro" id="IPR029069">
    <property type="entry name" value="HotDog_dom_sf"/>
</dbReference>
<dbReference type="EMBL" id="NWVD01000001">
    <property type="protein sequence ID" value="PCG09959.1"/>
    <property type="molecule type" value="Genomic_DNA"/>
</dbReference>
<proteinExistence type="predicted"/>
<dbReference type="Gene3D" id="3.10.129.10">
    <property type="entry name" value="Hotdog Thioesterase"/>
    <property type="match status" value="1"/>
</dbReference>
<evidence type="ECO:0000259" key="2">
    <source>
        <dbReference type="Pfam" id="PF03061"/>
    </source>
</evidence>